<evidence type="ECO:0000259" key="2">
    <source>
        <dbReference type="Pfam" id="PF07596"/>
    </source>
</evidence>
<dbReference type="InterPro" id="IPR012902">
    <property type="entry name" value="N_methyl_site"/>
</dbReference>
<name>A0A517R4E7_9PLAN</name>
<dbReference type="NCBIfam" id="TIGR02532">
    <property type="entry name" value="IV_pilin_GFxxxE"/>
    <property type="match status" value="1"/>
</dbReference>
<organism evidence="3 4">
    <name type="scientific">Stratiformator vulcanicus</name>
    <dbReference type="NCBI Taxonomy" id="2527980"/>
    <lineage>
        <taxon>Bacteria</taxon>
        <taxon>Pseudomonadati</taxon>
        <taxon>Planctomycetota</taxon>
        <taxon>Planctomycetia</taxon>
        <taxon>Planctomycetales</taxon>
        <taxon>Planctomycetaceae</taxon>
        <taxon>Stratiformator</taxon>
    </lineage>
</organism>
<dbReference type="Pfam" id="PF07596">
    <property type="entry name" value="SBP_bac_10"/>
    <property type="match status" value="1"/>
</dbReference>
<dbReference type="PANTHER" id="PTHR30093:SF2">
    <property type="entry name" value="TYPE II SECRETION SYSTEM PROTEIN H"/>
    <property type="match status" value="1"/>
</dbReference>
<dbReference type="AlphaFoldDB" id="A0A517R4E7"/>
<dbReference type="NCBIfam" id="TIGR04294">
    <property type="entry name" value="pre_pil_HX9DG"/>
    <property type="match status" value="1"/>
</dbReference>
<dbReference type="KEGG" id="svp:Pan189_31380"/>
<evidence type="ECO:0000313" key="4">
    <source>
        <dbReference type="Proteomes" id="UP000317318"/>
    </source>
</evidence>
<accession>A0A517R4E7</accession>
<dbReference type="PANTHER" id="PTHR30093">
    <property type="entry name" value="GENERAL SECRETION PATHWAY PROTEIN G"/>
    <property type="match status" value="1"/>
</dbReference>
<dbReference type="InterPro" id="IPR011453">
    <property type="entry name" value="DUF1559"/>
</dbReference>
<dbReference type="RefSeq" id="WP_145364822.1">
    <property type="nucleotide sequence ID" value="NZ_CP036268.1"/>
</dbReference>
<reference evidence="3 4" key="1">
    <citation type="submission" date="2019-02" db="EMBL/GenBank/DDBJ databases">
        <title>Deep-cultivation of Planctomycetes and their phenomic and genomic characterization uncovers novel biology.</title>
        <authorList>
            <person name="Wiegand S."/>
            <person name="Jogler M."/>
            <person name="Boedeker C."/>
            <person name="Pinto D."/>
            <person name="Vollmers J."/>
            <person name="Rivas-Marin E."/>
            <person name="Kohn T."/>
            <person name="Peeters S.H."/>
            <person name="Heuer A."/>
            <person name="Rast P."/>
            <person name="Oberbeckmann S."/>
            <person name="Bunk B."/>
            <person name="Jeske O."/>
            <person name="Meyerdierks A."/>
            <person name="Storesund J.E."/>
            <person name="Kallscheuer N."/>
            <person name="Luecker S."/>
            <person name="Lage O.M."/>
            <person name="Pohl T."/>
            <person name="Merkel B.J."/>
            <person name="Hornburger P."/>
            <person name="Mueller R.-W."/>
            <person name="Bruemmer F."/>
            <person name="Labrenz M."/>
            <person name="Spormann A.M."/>
            <person name="Op den Camp H."/>
            <person name="Overmann J."/>
            <person name="Amann R."/>
            <person name="Jetten M.S.M."/>
            <person name="Mascher T."/>
            <person name="Medema M.H."/>
            <person name="Devos D.P."/>
            <person name="Kaster A.-K."/>
            <person name="Ovreas L."/>
            <person name="Rohde M."/>
            <person name="Galperin M.Y."/>
            <person name="Jogler C."/>
        </authorList>
    </citation>
    <scope>NUCLEOTIDE SEQUENCE [LARGE SCALE GENOMIC DNA]</scope>
    <source>
        <strain evidence="3 4">Pan189</strain>
    </source>
</reference>
<dbReference type="InterPro" id="IPR027558">
    <property type="entry name" value="Pre_pil_HX9DG_C"/>
</dbReference>
<dbReference type="PROSITE" id="PS00409">
    <property type="entry name" value="PROKAR_NTER_METHYL"/>
    <property type="match status" value="1"/>
</dbReference>
<keyword evidence="1" id="KW-0472">Membrane</keyword>
<feature type="transmembrane region" description="Helical" evidence="1">
    <location>
        <begin position="21"/>
        <end position="39"/>
    </location>
</feature>
<dbReference type="Gene3D" id="3.30.700.10">
    <property type="entry name" value="Glycoprotein, Type 4 Pilin"/>
    <property type="match status" value="1"/>
</dbReference>
<sequence>MVNNRRTIKDSGRRGFTLIELLVVIAIIAILIALLLPAVQQAREAARRSQCKNNLKQLGIALHNYHDANGMFPIGMVNPTSVPANHRNDPDVGFWSWGARLLPFLEQQALYERLNINNVHFLSRVADRDDIERGLDVFRCPSDEAPEVNSGRTFNTASGGGGTTISVATSNYVGNFDDTRQYANAEGAKLDTNGNQDGVLVYSVGIKVTDISDGSSNTIAIGERAWALKDGTIAEAGTIYGARSVLEGNNIIQTDSAGSSVFGLASRCGLNPTAATCSQDYDWTYHSAHAGGVHFAMADGSVQFIGENIDFSTSLDGRNANSGVFQRLANRRDGNTVGAF</sequence>
<evidence type="ECO:0000256" key="1">
    <source>
        <dbReference type="SAM" id="Phobius"/>
    </source>
</evidence>
<dbReference type="Pfam" id="PF07963">
    <property type="entry name" value="N_methyl"/>
    <property type="match status" value="1"/>
</dbReference>
<protein>
    <submittedName>
        <fullName evidence="3">Type II secretion system protein G</fullName>
    </submittedName>
</protein>
<dbReference type="InterPro" id="IPR045584">
    <property type="entry name" value="Pilin-like"/>
</dbReference>
<dbReference type="OrthoDB" id="268591at2"/>
<dbReference type="Proteomes" id="UP000317318">
    <property type="component" value="Chromosome"/>
</dbReference>
<dbReference type="SUPFAM" id="SSF54523">
    <property type="entry name" value="Pili subunits"/>
    <property type="match status" value="1"/>
</dbReference>
<proteinExistence type="predicted"/>
<gene>
    <name evidence="3" type="primary">pulG_2</name>
    <name evidence="3" type="ORF">Pan189_31380</name>
</gene>
<feature type="domain" description="DUF1559" evidence="2">
    <location>
        <begin position="40"/>
        <end position="311"/>
    </location>
</feature>
<keyword evidence="1" id="KW-0812">Transmembrane</keyword>
<keyword evidence="1" id="KW-1133">Transmembrane helix</keyword>
<dbReference type="EMBL" id="CP036268">
    <property type="protein sequence ID" value="QDT38741.1"/>
    <property type="molecule type" value="Genomic_DNA"/>
</dbReference>
<keyword evidence="4" id="KW-1185">Reference proteome</keyword>
<evidence type="ECO:0000313" key="3">
    <source>
        <dbReference type="EMBL" id="QDT38741.1"/>
    </source>
</evidence>